<dbReference type="Gene3D" id="3.50.50.60">
    <property type="entry name" value="FAD/NAD(P)-binding domain"/>
    <property type="match status" value="2"/>
</dbReference>
<feature type="coiled-coil region" evidence="5">
    <location>
        <begin position="345"/>
        <end position="372"/>
    </location>
</feature>
<reference evidence="7 10" key="2">
    <citation type="submission" date="2020-01" db="EMBL/GenBank/DDBJ databases">
        <title>Vaginal microbiome of pregnant Indian women: Insights into the genome of dominants Lactobacillus species.</title>
        <authorList>
            <person name="Das B."/>
            <person name="Mehta O."/>
            <person name="Ghosh T.S."/>
            <person name="Kothidar A."/>
            <person name="Gowtham M.R."/>
            <person name="Mitra R."/>
            <person name="Kshetrapal P."/>
            <person name="Wadhwa N."/>
            <person name="Thiruvengadam R."/>
            <person name="Nair G.B."/>
            <person name="Bhatnagar S."/>
            <person name="Pore S."/>
        </authorList>
    </citation>
    <scope>NUCLEOTIDE SEQUENCE [LARGE SCALE GENOMIC DNA]</scope>
    <source>
        <strain evidence="7 10">Indica2</strain>
    </source>
</reference>
<keyword evidence="5" id="KW-0175">Coiled coil</keyword>
<dbReference type="InterPro" id="IPR003953">
    <property type="entry name" value="FAD-dep_OxRdtase_2_FAD-bd"/>
</dbReference>
<organism evidence="8 9">
    <name type="scientific">Lactobacillus crispatus</name>
    <dbReference type="NCBI Taxonomy" id="47770"/>
    <lineage>
        <taxon>Bacteria</taxon>
        <taxon>Bacillati</taxon>
        <taxon>Bacillota</taxon>
        <taxon>Bacilli</taxon>
        <taxon>Lactobacillales</taxon>
        <taxon>Lactobacillaceae</taxon>
        <taxon>Lactobacillus</taxon>
    </lineage>
</organism>
<comment type="caution">
    <text evidence="8">The sequence shown here is derived from an EMBL/GenBank/DDBJ whole genome shotgun (WGS) entry which is preliminary data.</text>
</comment>
<evidence type="ECO:0000313" key="7">
    <source>
        <dbReference type="EMBL" id="MYN52763.1"/>
    </source>
</evidence>
<reference evidence="8 9" key="1">
    <citation type="submission" date="2016-10" db="EMBL/GenBank/DDBJ databases">
        <title>WGS of isloates from the oral cavity of healthy individuals.</title>
        <authorList>
            <person name="Sharma S."/>
            <person name="Pal V.K."/>
            <person name="Patil P.B."/>
            <person name="Korpole S."/>
            <person name="Grover V."/>
        </authorList>
    </citation>
    <scope>NUCLEOTIDE SEQUENCE [LARGE SCALE GENOMIC DNA]</scope>
    <source>
        <strain evidence="8 9">DISK12</strain>
    </source>
</reference>
<accession>A0A2M9WME8</accession>
<sequence length="491" mass="55139">MYDYDVIVVGGSNAGGFAAAAAAERGKKVLVIDKTSTVEHLYRHWLGGVNTKAQQKAGVKIDKNDLAQYLTTFTQDNVDQKLIWVWINNSGEAMDWLEDKILKPKGDHLYSETDAHYETLINKAFPTEHHVTADDKSDDKGYGNYILEYAHDKGADFKYNTKLEHLIVNRENKVIGIEVKDTKTNEIYKIMANDGVILCTGGYGANKALLQKWNPTILKKCCYTQSPRDDGSGIEAAMEIGAVRDDESASIIFNRGVVPVGTNSKDTYIIDWKNHQYNLGSFMFLKVNLNGERFFNESVPYQFDMNSLMHQPGNMEVLIWNEDTMNHLKDFHTLGCSRVGWPGNKEISERKIQNEEKVKEGLVQKADSIEELADKLHLPKEKLVETVKRYNELAHKGVDEDFGKEKSRLLPVDGAPYYGAWFSGVLLATLDGLRINDHMQVLNENNDPIEGLYAAGNCSGGFFWGSYEDRVPGLTCSHAQTFGRLAGKYIG</sequence>
<dbReference type="Proteomes" id="UP000460132">
    <property type="component" value="Unassembled WGS sequence"/>
</dbReference>
<dbReference type="RefSeq" id="WP_100732870.1">
    <property type="nucleotide sequence ID" value="NZ_MKXG01000136.1"/>
</dbReference>
<keyword evidence="2" id="KW-0285">Flavoprotein</keyword>
<evidence type="ECO:0000256" key="4">
    <source>
        <dbReference type="ARBA" id="ARBA00023002"/>
    </source>
</evidence>
<dbReference type="InterPro" id="IPR050315">
    <property type="entry name" value="FAD-oxidoreductase_2"/>
</dbReference>
<dbReference type="SUPFAM" id="SSF56425">
    <property type="entry name" value="Succinate dehydrogenase/fumarate reductase flavoprotein, catalytic domain"/>
    <property type="match status" value="1"/>
</dbReference>
<evidence type="ECO:0000256" key="1">
    <source>
        <dbReference type="ARBA" id="ARBA00001974"/>
    </source>
</evidence>
<feature type="domain" description="FAD-dependent oxidoreductase 2 FAD-binding" evidence="6">
    <location>
        <begin position="5"/>
        <end position="468"/>
    </location>
</feature>
<dbReference type="EMBL" id="MKXG01000136">
    <property type="protein sequence ID" value="PJZ16563.1"/>
    <property type="molecule type" value="Genomic_DNA"/>
</dbReference>
<dbReference type="EMBL" id="WWFF01000001">
    <property type="protein sequence ID" value="MYN52763.1"/>
    <property type="molecule type" value="Genomic_DNA"/>
</dbReference>
<evidence type="ECO:0000256" key="2">
    <source>
        <dbReference type="ARBA" id="ARBA00022630"/>
    </source>
</evidence>
<comment type="cofactor">
    <cofactor evidence="1">
        <name>FAD</name>
        <dbReference type="ChEBI" id="CHEBI:57692"/>
    </cofactor>
</comment>
<keyword evidence="3" id="KW-0274">FAD</keyword>
<protein>
    <submittedName>
        <fullName evidence="7">FAD-dependent oxidoreductase</fullName>
    </submittedName>
</protein>
<evidence type="ECO:0000259" key="6">
    <source>
        <dbReference type="Pfam" id="PF00890"/>
    </source>
</evidence>
<dbReference type="SUPFAM" id="SSF51905">
    <property type="entry name" value="FAD/NAD(P)-binding domain"/>
    <property type="match status" value="1"/>
</dbReference>
<dbReference type="Pfam" id="PF00890">
    <property type="entry name" value="FAD_binding_2"/>
    <property type="match status" value="1"/>
</dbReference>
<evidence type="ECO:0000313" key="8">
    <source>
        <dbReference type="EMBL" id="PJZ16563.1"/>
    </source>
</evidence>
<name>A0A2M9WME8_9LACO</name>
<dbReference type="InterPro" id="IPR036188">
    <property type="entry name" value="FAD/NAD-bd_sf"/>
</dbReference>
<dbReference type="PANTHER" id="PTHR43400">
    <property type="entry name" value="FUMARATE REDUCTASE"/>
    <property type="match status" value="1"/>
</dbReference>
<dbReference type="PANTHER" id="PTHR43400:SF7">
    <property type="entry name" value="FAD-DEPENDENT OXIDOREDUCTASE 2 FAD BINDING DOMAIN-CONTAINING PROTEIN"/>
    <property type="match status" value="1"/>
</dbReference>
<evidence type="ECO:0000313" key="9">
    <source>
        <dbReference type="Proteomes" id="UP000231914"/>
    </source>
</evidence>
<dbReference type="Gene3D" id="3.90.700.10">
    <property type="entry name" value="Succinate dehydrogenase/fumarate reductase flavoprotein, catalytic domain"/>
    <property type="match status" value="1"/>
</dbReference>
<evidence type="ECO:0000256" key="5">
    <source>
        <dbReference type="SAM" id="Coils"/>
    </source>
</evidence>
<dbReference type="InterPro" id="IPR027477">
    <property type="entry name" value="Succ_DH/fumarate_Rdtase_cat_sf"/>
</dbReference>
<gene>
    <name evidence="8" type="ORF">BHU41_08795</name>
    <name evidence="7" type="ORF">GTK63_00210</name>
</gene>
<evidence type="ECO:0000313" key="10">
    <source>
        <dbReference type="Proteomes" id="UP000460132"/>
    </source>
</evidence>
<dbReference type="Proteomes" id="UP000231914">
    <property type="component" value="Unassembled WGS sequence"/>
</dbReference>
<evidence type="ECO:0000256" key="3">
    <source>
        <dbReference type="ARBA" id="ARBA00022827"/>
    </source>
</evidence>
<keyword evidence="4" id="KW-0560">Oxidoreductase</keyword>
<dbReference type="GO" id="GO:0033765">
    <property type="term" value="F:steroid dehydrogenase activity, acting on the CH-CH group of donors"/>
    <property type="evidence" value="ECO:0007669"/>
    <property type="project" value="UniProtKB-ARBA"/>
</dbReference>
<proteinExistence type="predicted"/>
<dbReference type="AlphaFoldDB" id="A0A2M9WME8"/>